<feature type="non-terminal residue" evidence="1">
    <location>
        <position position="1"/>
    </location>
</feature>
<accession>A0A699RFR1</accession>
<dbReference type="EMBL" id="BKCJ011095246">
    <property type="protein sequence ID" value="GFC84566.1"/>
    <property type="molecule type" value="Genomic_DNA"/>
</dbReference>
<evidence type="ECO:0000313" key="1">
    <source>
        <dbReference type="EMBL" id="GFC84566.1"/>
    </source>
</evidence>
<sequence length="28" mass="3250">KLLTFSPSYKRKQLDEGSSYWNCNKGKA</sequence>
<gene>
    <name evidence="1" type="ORF">Tci_856536</name>
</gene>
<protein>
    <submittedName>
        <fullName evidence="1">Uncharacterized protein</fullName>
    </submittedName>
</protein>
<dbReference type="AlphaFoldDB" id="A0A699RFR1"/>
<comment type="caution">
    <text evidence="1">The sequence shown here is derived from an EMBL/GenBank/DDBJ whole genome shotgun (WGS) entry which is preliminary data.</text>
</comment>
<reference evidence="1" key="1">
    <citation type="journal article" date="2019" name="Sci. Rep.">
        <title>Draft genome of Tanacetum cinerariifolium, the natural source of mosquito coil.</title>
        <authorList>
            <person name="Yamashiro T."/>
            <person name="Shiraishi A."/>
            <person name="Satake H."/>
            <person name="Nakayama K."/>
        </authorList>
    </citation>
    <scope>NUCLEOTIDE SEQUENCE</scope>
</reference>
<proteinExistence type="predicted"/>
<organism evidence="1">
    <name type="scientific">Tanacetum cinerariifolium</name>
    <name type="common">Dalmatian daisy</name>
    <name type="synonym">Chrysanthemum cinerariifolium</name>
    <dbReference type="NCBI Taxonomy" id="118510"/>
    <lineage>
        <taxon>Eukaryota</taxon>
        <taxon>Viridiplantae</taxon>
        <taxon>Streptophyta</taxon>
        <taxon>Embryophyta</taxon>
        <taxon>Tracheophyta</taxon>
        <taxon>Spermatophyta</taxon>
        <taxon>Magnoliopsida</taxon>
        <taxon>eudicotyledons</taxon>
        <taxon>Gunneridae</taxon>
        <taxon>Pentapetalae</taxon>
        <taxon>asterids</taxon>
        <taxon>campanulids</taxon>
        <taxon>Asterales</taxon>
        <taxon>Asteraceae</taxon>
        <taxon>Asteroideae</taxon>
        <taxon>Anthemideae</taxon>
        <taxon>Anthemidinae</taxon>
        <taxon>Tanacetum</taxon>
    </lineage>
</organism>
<name>A0A699RFR1_TANCI</name>